<name>A0A0D3HKY2_9ORYZ</name>
<proteinExistence type="predicted"/>
<reference evidence="2" key="1">
    <citation type="journal article" date="2009" name="Rice">
        <title>De Novo Next Generation Sequencing of Plant Genomes.</title>
        <authorList>
            <person name="Rounsley S."/>
            <person name="Marri P.R."/>
            <person name="Yu Y."/>
            <person name="He R."/>
            <person name="Sisneros N."/>
            <person name="Goicoechea J.L."/>
            <person name="Lee S.J."/>
            <person name="Angelova A."/>
            <person name="Kudrna D."/>
            <person name="Luo M."/>
            <person name="Affourtit J."/>
            <person name="Desany B."/>
            <person name="Knight J."/>
            <person name="Niazi F."/>
            <person name="Egholm M."/>
            <person name="Wing R.A."/>
        </authorList>
    </citation>
    <scope>NUCLEOTIDE SEQUENCE [LARGE SCALE GENOMIC DNA]</scope>
    <source>
        <strain evidence="2">cv. IRGC 105608</strain>
    </source>
</reference>
<keyword evidence="3" id="KW-1185">Reference proteome</keyword>
<dbReference type="AlphaFoldDB" id="A0A0D3HKY2"/>
<organism evidence="2">
    <name type="scientific">Oryza barthii</name>
    <dbReference type="NCBI Taxonomy" id="65489"/>
    <lineage>
        <taxon>Eukaryota</taxon>
        <taxon>Viridiplantae</taxon>
        <taxon>Streptophyta</taxon>
        <taxon>Embryophyta</taxon>
        <taxon>Tracheophyta</taxon>
        <taxon>Spermatophyta</taxon>
        <taxon>Magnoliopsida</taxon>
        <taxon>Liliopsida</taxon>
        <taxon>Poales</taxon>
        <taxon>Poaceae</taxon>
        <taxon>BOP clade</taxon>
        <taxon>Oryzoideae</taxon>
        <taxon>Oryzeae</taxon>
        <taxon>Oryzinae</taxon>
        <taxon>Oryza</taxon>
    </lineage>
</organism>
<evidence type="ECO:0000256" key="1">
    <source>
        <dbReference type="SAM" id="MobiDB-lite"/>
    </source>
</evidence>
<evidence type="ECO:0000313" key="3">
    <source>
        <dbReference type="Proteomes" id="UP000026960"/>
    </source>
</evidence>
<dbReference type="PaxDb" id="65489-OBART11G10760.1"/>
<feature type="compositionally biased region" description="Gly residues" evidence="1">
    <location>
        <begin position="26"/>
        <end position="35"/>
    </location>
</feature>
<feature type="region of interest" description="Disordered" evidence="1">
    <location>
        <begin position="1"/>
        <end position="35"/>
    </location>
</feature>
<sequence length="120" mass="12909">MVMSGVAARHPKRQRQRRQAEQRRGGQSGVSGDGGEVARSSLLLASTPPLLSSLDRQPFVLGEHADNLDTSSSVPTTIVEILSSPLDGTASLGRIWWRRRPYSSPLFGKLLRCGSKLAGA</sequence>
<evidence type="ECO:0000313" key="2">
    <source>
        <dbReference type="EnsemblPlants" id="OBART11G10760.1"/>
    </source>
</evidence>
<protein>
    <submittedName>
        <fullName evidence="2">Uncharacterized protein</fullName>
    </submittedName>
</protein>
<reference evidence="2" key="2">
    <citation type="submission" date="2015-03" db="UniProtKB">
        <authorList>
            <consortium name="EnsemblPlants"/>
        </authorList>
    </citation>
    <scope>IDENTIFICATION</scope>
</reference>
<dbReference type="HOGENOM" id="CLU_2100788_0_0_1"/>
<dbReference type="EnsemblPlants" id="OBART11G10760.1">
    <property type="protein sequence ID" value="OBART11G10760.1"/>
    <property type="gene ID" value="OBART11G10760"/>
</dbReference>
<dbReference type="Proteomes" id="UP000026960">
    <property type="component" value="Chromosome 11"/>
</dbReference>
<dbReference type="Gramene" id="OBART11G10760.1">
    <property type="protein sequence ID" value="OBART11G10760.1"/>
    <property type="gene ID" value="OBART11G10760"/>
</dbReference>
<accession>A0A0D3HKY2</accession>